<dbReference type="GO" id="GO:0000725">
    <property type="term" value="P:recombinational repair"/>
    <property type="evidence" value="ECO:0007669"/>
    <property type="project" value="TreeGrafter"/>
</dbReference>
<keyword evidence="2 12" id="KW-0547">Nucleotide-binding</keyword>
<evidence type="ECO:0000256" key="9">
    <source>
        <dbReference type="ARBA" id="ARBA00034808"/>
    </source>
</evidence>
<evidence type="ECO:0000256" key="6">
    <source>
        <dbReference type="ARBA" id="ARBA00023125"/>
    </source>
</evidence>
<evidence type="ECO:0000313" key="15">
    <source>
        <dbReference type="Proteomes" id="UP000625976"/>
    </source>
</evidence>
<dbReference type="PANTHER" id="PTHR11070">
    <property type="entry name" value="UVRD / RECB / PCRA DNA HELICASE FAMILY MEMBER"/>
    <property type="match status" value="1"/>
</dbReference>
<proteinExistence type="inferred from homology"/>
<evidence type="ECO:0000259" key="13">
    <source>
        <dbReference type="PROSITE" id="PS51198"/>
    </source>
</evidence>
<evidence type="ECO:0000256" key="8">
    <source>
        <dbReference type="ARBA" id="ARBA00034617"/>
    </source>
</evidence>
<reference evidence="14" key="1">
    <citation type="journal article" date="2014" name="Int. J. Syst. Evol. Microbiol.">
        <title>Complete genome sequence of Corynebacterium casei LMG S-19264T (=DSM 44701T), isolated from a smear-ripened cheese.</title>
        <authorList>
            <consortium name="US DOE Joint Genome Institute (JGI-PGF)"/>
            <person name="Walter F."/>
            <person name="Albersmeier A."/>
            <person name="Kalinowski J."/>
            <person name="Ruckert C."/>
        </authorList>
    </citation>
    <scope>NUCLEOTIDE SEQUENCE</scope>
    <source>
        <strain evidence="14">CGMCC 1.12751</strain>
    </source>
</reference>
<evidence type="ECO:0000256" key="10">
    <source>
        <dbReference type="ARBA" id="ARBA00034923"/>
    </source>
</evidence>
<dbReference type="Proteomes" id="UP000625976">
    <property type="component" value="Unassembled WGS sequence"/>
</dbReference>
<keyword evidence="7" id="KW-0413">Isomerase</keyword>
<dbReference type="Pfam" id="PF00580">
    <property type="entry name" value="UvrD-helicase"/>
    <property type="match status" value="1"/>
</dbReference>
<keyword evidence="6" id="KW-0238">DNA-binding</keyword>
<evidence type="ECO:0000256" key="1">
    <source>
        <dbReference type="ARBA" id="ARBA00009922"/>
    </source>
</evidence>
<keyword evidence="15" id="KW-1185">Reference proteome</keyword>
<evidence type="ECO:0000256" key="3">
    <source>
        <dbReference type="ARBA" id="ARBA00022801"/>
    </source>
</evidence>
<organism evidence="14 15">
    <name type="scientific">Bizionia arctica</name>
    <dbReference type="NCBI Taxonomy" id="1495645"/>
    <lineage>
        <taxon>Bacteria</taxon>
        <taxon>Pseudomonadati</taxon>
        <taxon>Bacteroidota</taxon>
        <taxon>Flavobacteriia</taxon>
        <taxon>Flavobacteriales</taxon>
        <taxon>Flavobacteriaceae</taxon>
        <taxon>Bizionia</taxon>
    </lineage>
</organism>
<evidence type="ECO:0000256" key="2">
    <source>
        <dbReference type="ARBA" id="ARBA00022741"/>
    </source>
</evidence>
<keyword evidence="4 12" id="KW-0347">Helicase</keyword>
<sequence>MNKKFFEDLSLIKNDPNQKKAFDSKGNTVVIAGPGSGKTRVLTLKAVKLCKTDIVAPSGLACISYSRETVRELKKRLSEYNYKPKKSDFIGTMHGFSIINILEPFAKLYPQYNIPIPLKIASKEIEEKIFISVLSELNITDNSLNITDLNRQRSLSIAGNSKVQLELFDLESQAEVIYNRKLNEVGCVDFISIINFATQMITEQEYVKNTLEAKFSWLLIDEYQDLGKPLHEMVLELQSQTSIKVFAVGDMNQSIYGFSGAYPDFLNELNGISNFESITLTSNYRSNQGIINGSLDSLQLPPPRLNYLAKQRLGETADFKFITCESDMDEQYEVVVNKIIPKLIAKGVTLNEIGIIVGSGREVAGMAYILKEYRIPFYIAKWGFTNSDIVQWLQDCAQWCVNSKEQSFDVIFSFWKRLLSIHNDSLLLSEQIIVRSKLYEVLNESRSITILGDWLTYIYEKLFLNEILLESESYPEEISNLELLLKEATLTNLKGVKLTRFATLGTPDNEITVTTRHSAKGLEFEVVILLGLEEGRFPFYNIKEGSKEMEEAHRLCYVCVSRAKRECIMLRSKKHTIATKRGTWTKDYSASRFWNILTENFGNTLNIIDSKNY</sequence>
<protein>
    <recommendedName>
        <fullName evidence="9">DNA 3'-5' helicase</fullName>
        <ecNumber evidence="9">5.6.2.4</ecNumber>
    </recommendedName>
    <alternativeName>
        <fullName evidence="10">DNA 3'-5' helicase II</fullName>
    </alternativeName>
</protein>
<dbReference type="EMBL" id="BMFQ01000003">
    <property type="protein sequence ID" value="GGG51897.1"/>
    <property type="molecule type" value="Genomic_DNA"/>
</dbReference>
<evidence type="ECO:0000256" key="12">
    <source>
        <dbReference type="PROSITE-ProRule" id="PRU00560"/>
    </source>
</evidence>
<dbReference type="GO" id="GO:0043138">
    <property type="term" value="F:3'-5' DNA helicase activity"/>
    <property type="evidence" value="ECO:0007669"/>
    <property type="project" value="UniProtKB-EC"/>
</dbReference>
<accession>A0A917GN22</accession>
<comment type="similarity">
    <text evidence="1">Belongs to the helicase family. UvrD subfamily.</text>
</comment>
<dbReference type="SUPFAM" id="SSF52540">
    <property type="entry name" value="P-loop containing nucleoside triphosphate hydrolases"/>
    <property type="match status" value="1"/>
</dbReference>
<dbReference type="InterPro" id="IPR027417">
    <property type="entry name" value="P-loop_NTPase"/>
</dbReference>
<feature type="domain" description="UvrD-like helicase ATP-binding" evidence="13">
    <location>
        <begin position="11"/>
        <end position="287"/>
    </location>
</feature>
<comment type="caution">
    <text evidence="14">The sequence shown here is derived from an EMBL/GenBank/DDBJ whole genome shotgun (WGS) entry which is preliminary data.</text>
</comment>
<evidence type="ECO:0000256" key="11">
    <source>
        <dbReference type="ARBA" id="ARBA00048988"/>
    </source>
</evidence>
<comment type="catalytic activity">
    <reaction evidence="11">
        <text>ATP + H2O = ADP + phosphate + H(+)</text>
        <dbReference type="Rhea" id="RHEA:13065"/>
        <dbReference type="ChEBI" id="CHEBI:15377"/>
        <dbReference type="ChEBI" id="CHEBI:15378"/>
        <dbReference type="ChEBI" id="CHEBI:30616"/>
        <dbReference type="ChEBI" id="CHEBI:43474"/>
        <dbReference type="ChEBI" id="CHEBI:456216"/>
        <dbReference type="EC" id="5.6.2.4"/>
    </reaction>
</comment>
<dbReference type="PANTHER" id="PTHR11070:SF2">
    <property type="entry name" value="ATP-DEPENDENT DNA HELICASE SRS2"/>
    <property type="match status" value="1"/>
</dbReference>
<feature type="binding site" evidence="12">
    <location>
        <begin position="32"/>
        <end position="39"/>
    </location>
    <ligand>
        <name>ATP</name>
        <dbReference type="ChEBI" id="CHEBI:30616"/>
    </ligand>
</feature>
<dbReference type="InterPro" id="IPR014017">
    <property type="entry name" value="DNA_helicase_UvrD-like_C"/>
</dbReference>
<dbReference type="AlphaFoldDB" id="A0A917GN22"/>
<dbReference type="Gene3D" id="3.40.50.300">
    <property type="entry name" value="P-loop containing nucleotide triphosphate hydrolases"/>
    <property type="match status" value="3"/>
</dbReference>
<reference evidence="14" key="2">
    <citation type="submission" date="2020-09" db="EMBL/GenBank/DDBJ databases">
        <authorList>
            <person name="Sun Q."/>
            <person name="Zhou Y."/>
        </authorList>
    </citation>
    <scope>NUCLEOTIDE SEQUENCE</scope>
    <source>
        <strain evidence="14">CGMCC 1.12751</strain>
    </source>
</reference>
<keyword evidence="3 12" id="KW-0378">Hydrolase</keyword>
<evidence type="ECO:0000256" key="4">
    <source>
        <dbReference type="ARBA" id="ARBA00022806"/>
    </source>
</evidence>
<dbReference type="GO" id="GO:0016787">
    <property type="term" value="F:hydrolase activity"/>
    <property type="evidence" value="ECO:0007669"/>
    <property type="project" value="UniProtKB-UniRule"/>
</dbReference>
<dbReference type="GO" id="GO:0005524">
    <property type="term" value="F:ATP binding"/>
    <property type="evidence" value="ECO:0007669"/>
    <property type="project" value="UniProtKB-UniRule"/>
</dbReference>
<evidence type="ECO:0000256" key="5">
    <source>
        <dbReference type="ARBA" id="ARBA00022840"/>
    </source>
</evidence>
<dbReference type="RefSeq" id="WP_188465167.1">
    <property type="nucleotide sequence ID" value="NZ_BMFQ01000003.1"/>
</dbReference>
<dbReference type="Pfam" id="PF13361">
    <property type="entry name" value="UvrD_C"/>
    <property type="match status" value="1"/>
</dbReference>
<gene>
    <name evidence="14" type="ORF">GCM10010976_23800</name>
</gene>
<dbReference type="EC" id="5.6.2.4" evidence="9"/>
<comment type="catalytic activity">
    <reaction evidence="8">
        <text>Couples ATP hydrolysis with the unwinding of duplex DNA by translocating in the 3'-5' direction.</text>
        <dbReference type="EC" id="5.6.2.4"/>
    </reaction>
</comment>
<dbReference type="GO" id="GO:0003677">
    <property type="term" value="F:DNA binding"/>
    <property type="evidence" value="ECO:0007669"/>
    <property type="project" value="UniProtKB-KW"/>
</dbReference>
<dbReference type="InterPro" id="IPR013986">
    <property type="entry name" value="DExx_box_DNA_helicase_dom_sf"/>
</dbReference>
<dbReference type="InterPro" id="IPR000212">
    <property type="entry name" value="DNA_helicase_UvrD/REP"/>
</dbReference>
<dbReference type="Gene3D" id="1.10.10.160">
    <property type="match status" value="1"/>
</dbReference>
<dbReference type="PROSITE" id="PS51198">
    <property type="entry name" value="UVRD_HELICASE_ATP_BIND"/>
    <property type="match status" value="1"/>
</dbReference>
<dbReference type="InterPro" id="IPR014016">
    <property type="entry name" value="UvrD-like_ATP-bd"/>
</dbReference>
<keyword evidence="5 12" id="KW-0067">ATP-binding</keyword>
<name>A0A917GN22_9FLAO</name>
<evidence type="ECO:0000313" key="14">
    <source>
        <dbReference type="EMBL" id="GGG51897.1"/>
    </source>
</evidence>
<evidence type="ECO:0000256" key="7">
    <source>
        <dbReference type="ARBA" id="ARBA00023235"/>
    </source>
</evidence>